<dbReference type="InterPro" id="IPR037524">
    <property type="entry name" value="PA14/GLEYA"/>
</dbReference>
<dbReference type="Pfam" id="PF07691">
    <property type="entry name" value="PA14"/>
    <property type="match status" value="1"/>
</dbReference>
<organism evidence="7 8">
    <name type="scientific">Sinobacterium caligoides</name>
    <dbReference type="NCBI Taxonomy" id="933926"/>
    <lineage>
        <taxon>Bacteria</taxon>
        <taxon>Pseudomonadati</taxon>
        <taxon>Pseudomonadota</taxon>
        <taxon>Gammaproteobacteria</taxon>
        <taxon>Cellvibrionales</taxon>
        <taxon>Spongiibacteraceae</taxon>
        <taxon>Sinobacterium</taxon>
    </lineage>
</organism>
<gene>
    <name evidence="7" type="ORF">EDC56_1632</name>
</gene>
<dbReference type="RefSeq" id="WP_123712022.1">
    <property type="nucleotide sequence ID" value="NZ_RKHR01000004.1"/>
</dbReference>
<protein>
    <submittedName>
        <fullName evidence="7">Fibro-slime domain-containing protein</fullName>
    </submittedName>
</protein>
<sequence length="301" mass="33869">MFLCNKKTPNDDRLTARRNAALLLFSTLASLHSPLLFAEDDFGEACECKFNHSGTRTIPVIIRDFKSSHPDFETNTVMDVGIVEPILGADGRPIYGQHGPNGTATTSGKANFDQWYRNSEGINIAVPLSIELTEVSTNKWQYSNSSFFPIDNAGWNAPDLKTNNDDNTRRQNSRRGGWWDWLKPDPNNNNKPVDPSDDPIIIDNGHNYHFTLETHLKFDYNGGEVFTFTGDDDLWVYINGVLAIDIGGIHSAISRTIDFDEMADELGIEVGNSYSFDLFFAERHTTESNFKFQTSLNLQCL</sequence>
<evidence type="ECO:0000256" key="5">
    <source>
        <dbReference type="SAM" id="SignalP"/>
    </source>
</evidence>
<evidence type="ECO:0000256" key="4">
    <source>
        <dbReference type="SAM" id="MobiDB-lite"/>
    </source>
</evidence>
<comment type="similarity">
    <text evidence="1">Belongs to the prespore-cell-inducing factor family.</text>
</comment>
<feature type="compositionally biased region" description="Low complexity" evidence="4">
    <location>
        <begin position="184"/>
        <end position="198"/>
    </location>
</feature>
<keyword evidence="2 5" id="KW-0732">Signal</keyword>
<proteinExistence type="inferred from homology"/>
<keyword evidence="3" id="KW-0325">Glycoprotein</keyword>
<evidence type="ECO:0000256" key="1">
    <source>
        <dbReference type="ARBA" id="ARBA00008709"/>
    </source>
</evidence>
<evidence type="ECO:0000313" key="7">
    <source>
        <dbReference type="EMBL" id="ROS01204.1"/>
    </source>
</evidence>
<evidence type="ECO:0000259" key="6">
    <source>
        <dbReference type="PROSITE" id="PS51820"/>
    </source>
</evidence>
<feature type="signal peptide" evidence="5">
    <location>
        <begin position="1"/>
        <end position="38"/>
    </location>
</feature>
<dbReference type="InterPro" id="IPR011658">
    <property type="entry name" value="PA14_dom"/>
</dbReference>
<evidence type="ECO:0000313" key="8">
    <source>
        <dbReference type="Proteomes" id="UP000275394"/>
    </source>
</evidence>
<feature type="domain" description="PA14" evidence="6">
    <location>
        <begin position="145"/>
        <end position="301"/>
    </location>
</feature>
<reference evidence="7 8" key="1">
    <citation type="submission" date="2018-11" db="EMBL/GenBank/DDBJ databases">
        <title>Genomic Encyclopedia of Type Strains, Phase IV (KMG-IV): sequencing the most valuable type-strain genomes for metagenomic binning, comparative biology and taxonomic classification.</title>
        <authorList>
            <person name="Goeker M."/>
        </authorList>
    </citation>
    <scope>NUCLEOTIDE SEQUENCE [LARGE SCALE GENOMIC DNA]</scope>
    <source>
        <strain evidence="7 8">DSM 100316</strain>
    </source>
</reference>
<dbReference type="AlphaFoldDB" id="A0A3N2DN13"/>
<feature type="region of interest" description="Disordered" evidence="4">
    <location>
        <begin position="158"/>
        <end position="198"/>
    </location>
</feature>
<keyword evidence="8" id="KW-1185">Reference proteome</keyword>
<feature type="chain" id="PRO_5018257681" evidence="5">
    <location>
        <begin position="39"/>
        <end position="301"/>
    </location>
</feature>
<evidence type="ECO:0000256" key="2">
    <source>
        <dbReference type="ARBA" id="ARBA00022729"/>
    </source>
</evidence>
<dbReference type="OrthoDB" id="9758386at2"/>
<dbReference type="NCBIfam" id="TIGR02148">
    <property type="entry name" value="Fibro_Slime"/>
    <property type="match status" value="1"/>
</dbReference>
<dbReference type="PANTHER" id="PTHR31137">
    <property type="entry name" value="PROTEIN PSIB-RELATED-RELATED"/>
    <property type="match status" value="1"/>
</dbReference>
<dbReference type="Proteomes" id="UP000275394">
    <property type="component" value="Unassembled WGS sequence"/>
</dbReference>
<dbReference type="EMBL" id="RKHR01000004">
    <property type="protein sequence ID" value="ROS01204.1"/>
    <property type="molecule type" value="Genomic_DNA"/>
</dbReference>
<dbReference type="InterPro" id="IPR051154">
    <property type="entry name" value="Prespore-cell_inducing_factor"/>
</dbReference>
<dbReference type="InterPro" id="IPR011874">
    <property type="entry name" value="Fibro_Slime"/>
</dbReference>
<evidence type="ECO:0000256" key="3">
    <source>
        <dbReference type="ARBA" id="ARBA00023180"/>
    </source>
</evidence>
<dbReference type="GO" id="GO:0005576">
    <property type="term" value="C:extracellular region"/>
    <property type="evidence" value="ECO:0007669"/>
    <property type="project" value="TreeGrafter"/>
</dbReference>
<dbReference type="PROSITE" id="PS51820">
    <property type="entry name" value="PA14"/>
    <property type="match status" value="1"/>
</dbReference>
<accession>A0A3N2DN13</accession>
<comment type="caution">
    <text evidence="7">The sequence shown here is derived from an EMBL/GenBank/DDBJ whole genome shotgun (WGS) entry which is preliminary data.</text>
</comment>
<name>A0A3N2DN13_9GAMM</name>